<dbReference type="InterPro" id="IPR051199">
    <property type="entry name" value="LPS_LOS_Heptosyltrfase"/>
</dbReference>
<dbReference type="AlphaFoldDB" id="A0A644UHI1"/>
<evidence type="ECO:0008006" key="4">
    <source>
        <dbReference type="Google" id="ProtNLM"/>
    </source>
</evidence>
<protein>
    <recommendedName>
        <fullName evidence="4">ADP-heptose--LPS heptosyltransferase 2</fullName>
    </recommendedName>
</protein>
<dbReference type="Pfam" id="PF01075">
    <property type="entry name" value="Glyco_transf_9"/>
    <property type="match status" value="1"/>
</dbReference>
<dbReference type="GO" id="GO:0009244">
    <property type="term" value="P:lipopolysaccharide core region biosynthetic process"/>
    <property type="evidence" value="ECO:0007669"/>
    <property type="project" value="TreeGrafter"/>
</dbReference>
<dbReference type="EMBL" id="VSSQ01000116">
    <property type="protein sequence ID" value="MPL78456.1"/>
    <property type="molecule type" value="Genomic_DNA"/>
</dbReference>
<keyword evidence="1" id="KW-0328">Glycosyltransferase</keyword>
<name>A0A644UHI1_9ZZZZ</name>
<comment type="caution">
    <text evidence="3">The sequence shown here is derived from an EMBL/GenBank/DDBJ whole genome shotgun (WGS) entry which is preliminary data.</text>
</comment>
<dbReference type="PANTHER" id="PTHR30160:SF15">
    <property type="entry name" value="GLYCOSYLTRANSFERASE HI_0523-RELATED"/>
    <property type="match status" value="1"/>
</dbReference>
<keyword evidence="2" id="KW-0808">Transferase</keyword>
<dbReference type="Gene3D" id="3.40.50.2000">
    <property type="entry name" value="Glycogen Phosphorylase B"/>
    <property type="match status" value="2"/>
</dbReference>
<reference evidence="3" key="1">
    <citation type="submission" date="2019-08" db="EMBL/GenBank/DDBJ databases">
        <authorList>
            <person name="Kucharzyk K."/>
            <person name="Murdoch R.W."/>
            <person name="Higgins S."/>
            <person name="Loffler F."/>
        </authorList>
    </citation>
    <scope>NUCLEOTIDE SEQUENCE</scope>
</reference>
<evidence type="ECO:0000256" key="1">
    <source>
        <dbReference type="ARBA" id="ARBA00022676"/>
    </source>
</evidence>
<dbReference type="GO" id="GO:0005829">
    <property type="term" value="C:cytosol"/>
    <property type="evidence" value="ECO:0007669"/>
    <property type="project" value="TreeGrafter"/>
</dbReference>
<accession>A0A644UHI1</accession>
<proteinExistence type="predicted"/>
<dbReference type="CDD" id="cd03789">
    <property type="entry name" value="GT9_LPS_heptosyltransferase"/>
    <property type="match status" value="1"/>
</dbReference>
<organism evidence="3">
    <name type="scientific">bioreactor metagenome</name>
    <dbReference type="NCBI Taxonomy" id="1076179"/>
    <lineage>
        <taxon>unclassified sequences</taxon>
        <taxon>metagenomes</taxon>
        <taxon>ecological metagenomes</taxon>
    </lineage>
</organism>
<evidence type="ECO:0000313" key="3">
    <source>
        <dbReference type="EMBL" id="MPL78456.1"/>
    </source>
</evidence>
<dbReference type="SUPFAM" id="SSF53756">
    <property type="entry name" value="UDP-Glycosyltransferase/glycogen phosphorylase"/>
    <property type="match status" value="1"/>
</dbReference>
<dbReference type="GO" id="GO:0008713">
    <property type="term" value="F:ADP-heptose-lipopolysaccharide heptosyltransferase activity"/>
    <property type="evidence" value="ECO:0007669"/>
    <property type="project" value="TreeGrafter"/>
</dbReference>
<dbReference type="PANTHER" id="PTHR30160">
    <property type="entry name" value="TETRAACYLDISACCHARIDE 4'-KINASE-RELATED"/>
    <property type="match status" value="1"/>
</dbReference>
<evidence type="ECO:0000256" key="2">
    <source>
        <dbReference type="ARBA" id="ARBA00022679"/>
    </source>
</evidence>
<dbReference type="InterPro" id="IPR002201">
    <property type="entry name" value="Glyco_trans_9"/>
</dbReference>
<gene>
    <name evidence="3" type="ORF">SDC9_24325</name>
</gene>
<sequence length="405" mass="46565">MSLKQNLRELNWKRNFADKRLKLRIKFLLFYLIKLFLPCKTNECDLSKVKKILIIRNDHLGDMVVTTGLIRNLAKSGYQLYVVSTKSALDIVKFNPYVTGTIIYDDSTFLNWIKSIARIRKESFDAAIEMKFIRFFDMKNMIFCSYVKTPILIGFNKSDIQSFNLSICNYPHANHVTEQLKQVLELFNIAYDDMHYELPISESIKTKANLFLKEITANNKKVVVLNPFGSSVARLLSNKQVHIICNLLSAKYKTIVIGEENRSKQLSLPESVAVFNSASILDVVPLIELSDLVISVDTSIVHIATCFNKNTIAFYADSDPNQPANDKKSVYHYKFSIFKAALEDYFNNKEYLKTHSPNRMLPITHDIWAPNNKNAKQILFDQGNMSNVDDEIFKNKLVQSLKTID</sequence>